<dbReference type="GO" id="GO:0008017">
    <property type="term" value="F:microtubule binding"/>
    <property type="evidence" value="ECO:0007669"/>
    <property type="project" value="InterPro"/>
</dbReference>
<dbReference type="EMBL" id="MU620907">
    <property type="protein sequence ID" value="KAI8581139.1"/>
    <property type="molecule type" value="Genomic_DNA"/>
</dbReference>
<dbReference type="InterPro" id="IPR007145">
    <property type="entry name" value="MAP65_Ase1_PRC1"/>
</dbReference>
<dbReference type="GO" id="GO:0051256">
    <property type="term" value="P:mitotic spindle midzone assembly"/>
    <property type="evidence" value="ECO:0007669"/>
    <property type="project" value="TreeGrafter"/>
</dbReference>
<protein>
    <submittedName>
        <fullName evidence="1">Uncharacterized protein</fullName>
    </submittedName>
</protein>
<dbReference type="RefSeq" id="XP_051446143.1">
    <property type="nucleotide sequence ID" value="XM_051587727.1"/>
</dbReference>
<keyword evidence="2" id="KW-1185">Reference proteome</keyword>
<sequence length="289" mass="34301">MMLIHFYLKALNISLGDDSPFDTAIQVVFSNIPAPSIIPTTPSDDHIYYNRSVPQPLSLKDDCLDYLNSKVMALETEYRERSARRAKLQRGIKAMWDELQVTDRSIPMTESVALEYLDQLQKEFDMLHSLLRRMTDDYIGKYHDLLLALWDRCMVSQQDRETFIESLHEQAETMDQVKQMVKDHIQYLQRIEPHSIKVFKAIKVRKTQIQKMVEFEKTASDPRRLFKSSFQLLEEEKWRKTCFPTLLRMEEDLEIAVRELECIMDVLWFYGFLQSNPQKQPRRILLQVE</sequence>
<dbReference type="GO" id="GO:0005737">
    <property type="term" value="C:cytoplasm"/>
    <property type="evidence" value="ECO:0007669"/>
    <property type="project" value="TreeGrafter"/>
</dbReference>
<proteinExistence type="predicted"/>
<accession>A0AAD5ECU8</accession>
<dbReference type="PANTHER" id="PTHR19321">
    <property type="entry name" value="PROTEIN REGULATOR OF CYTOKINESIS 1 PRC1-RELATED"/>
    <property type="match status" value="1"/>
</dbReference>
<dbReference type="Gene3D" id="1.20.58.1520">
    <property type="match status" value="1"/>
</dbReference>
<gene>
    <name evidence="1" type="ORF">K450DRAFT_233277</name>
</gene>
<dbReference type="AlphaFoldDB" id="A0AAD5ECU8"/>
<dbReference type="Proteomes" id="UP001206595">
    <property type="component" value="Unassembled WGS sequence"/>
</dbReference>
<evidence type="ECO:0000313" key="2">
    <source>
        <dbReference type="Proteomes" id="UP001206595"/>
    </source>
</evidence>
<organism evidence="1 2">
    <name type="scientific">Umbelopsis ramanniana AG</name>
    <dbReference type="NCBI Taxonomy" id="1314678"/>
    <lineage>
        <taxon>Eukaryota</taxon>
        <taxon>Fungi</taxon>
        <taxon>Fungi incertae sedis</taxon>
        <taxon>Mucoromycota</taxon>
        <taxon>Mucoromycotina</taxon>
        <taxon>Umbelopsidomycetes</taxon>
        <taxon>Umbelopsidales</taxon>
        <taxon>Umbelopsidaceae</taxon>
        <taxon>Umbelopsis</taxon>
    </lineage>
</organism>
<reference evidence="1" key="2">
    <citation type="journal article" date="2022" name="Proc. Natl. Acad. Sci. U.S.A.">
        <title>Diploid-dominant life cycles characterize the early evolution of Fungi.</title>
        <authorList>
            <person name="Amses K.R."/>
            <person name="Simmons D.R."/>
            <person name="Longcore J.E."/>
            <person name="Mondo S.J."/>
            <person name="Seto K."/>
            <person name="Jeronimo G.H."/>
            <person name="Bonds A.E."/>
            <person name="Quandt C.A."/>
            <person name="Davis W.J."/>
            <person name="Chang Y."/>
            <person name="Federici B.A."/>
            <person name="Kuo A."/>
            <person name="LaButti K."/>
            <person name="Pangilinan J."/>
            <person name="Andreopoulos W."/>
            <person name="Tritt A."/>
            <person name="Riley R."/>
            <person name="Hundley H."/>
            <person name="Johnson J."/>
            <person name="Lipzen A."/>
            <person name="Barry K."/>
            <person name="Lang B.F."/>
            <person name="Cuomo C.A."/>
            <person name="Buchler N.E."/>
            <person name="Grigoriev I.V."/>
            <person name="Spatafora J.W."/>
            <person name="Stajich J.E."/>
            <person name="James T.Y."/>
        </authorList>
    </citation>
    <scope>NUCLEOTIDE SEQUENCE</scope>
    <source>
        <strain evidence="1">AG</strain>
    </source>
</reference>
<dbReference type="GeneID" id="75913072"/>
<dbReference type="GO" id="GO:1990023">
    <property type="term" value="C:mitotic spindle midzone"/>
    <property type="evidence" value="ECO:0007669"/>
    <property type="project" value="TreeGrafter"/>
</dbReference>
<dbReference type="Pfam" id="PF03999">
    <property type="entry name" value="MAP65_ASE1"/>
    <property type="match status" value="1"/>
</dbReference>
<name>A0AAD5ECU8_UMBRA</name>
<dbReference type="PANTHER" id="PTHR19321:SF41">
    <property type="entry name" value="FASCETTO-RELATED"/>
    <property type="match status" value="1"/>
</dbReference>
<comment type="caution">
    <text evidence="1">The sequence shown here is derived from an EMBL/GenBank/DDBJ whole genome shotgun (WGS) entry which is preliminary data.</text>
</comment>
<evidence type="ECO:0000313" key="1">
    <source>
        <dbReference type="EMBL" id="KAI8581139.1"/>
    </source>
</evidence>
<reference evidence="1" key="1">
    <citation type="submission" date="2021-06" db="EMBL/GenBank/DDBJ databases">
        <authorList>
            <consortium name="DOE Joint Genome Institute"/>
            <person name="Mondo S.J."/>
            <person name="Amses K.R."/>
            <person name="Simmons D.R."/>
            <person name="Longcore J.E."/>
            <person name="Seto K."/>
            <person name="Alves G.H."/>
            <person name="Bonds A.E."/>
            <person name="Quandt C.A."/>
            <person name="Davis W.J."/>
            <person name="Chang Y."/>
            <person name="Letcher P.M."/>
            <person name="Powell M.J."/>
            <person name="Kuo A."/>
            <person name="Labutti K."/>
            <person name="Pangilinan J."/>
            <person name="Andreopoulos W."/>
            <person name="Tritt A."/>
            <person name="Riley R."/>
            <person name="Hundley H."/>
            <person name="Johnson J."/>
            <person name="Lipzen A."/>
            <person name="Barry K."/>
            <person name="Berbee M.L."/>
            <person name="Buchler N.E."/>
            <person name="Grigoriev I.V."/>
            <person name="Spatafora J.W."/>
            <person name="Stajich J.E."/>
            <person name="James T.Y."/>
        </authorList>
    </citation>
    <scope>NUCLEOTIDE SEQUENCE</scope>
    <source>
        <strain evidence="1">AG</strain>
    </source>
</reference>